<keyword evidence="7" id="KW-0732">Signal</keyword>
<keyword evidence="4" id="KW-0186">Copper</keyword>
<organism evidence="9 10">
    <name type="scientific">Morus notabilis</name>
    <dbReference type="NCBI Taxonomy" id="981085"/>
    <lineage>
        <taxon>Eukaryota</taxon>
        <taxon>Viridiplantae</taxon>
        <taxon>Streptophyta</taxon>
        <taxon>Embryophyta</taxon>
        <taxon>Tracheophyta</taxon>
        <taxon>Spermatophyta</taxon>
        <taxon>Magnoliopsida</taxon>
        <taxon>eudicotyledons</taxon>
        <taxon>Gunneridae</taxon>
        <taxon>Pentapetalae</taxon>
        <taxon>rosids</taxon>
        <taxon>fabids</taxon>
        <taxon>Rosales</taxon>
        <taxon>Moraceae</taxon>
        <taxon>Moreae</taxon>
        <taxon>Morus</taxon>
    </lineage>
</organism>
<dbReference type="PROSITE" id="PS00196">
    <property type="entry name" value="COPPER_BLUE"/>
    <property type="match status" value="1"/>
</dbReference>
<dbReference type="InterPro" id="IPR003245">
    <property type="entry name" value="Phytocyanin_dom"/>
</dbReference>
<dbReference type="Pfam" id="PF02298">
    <property type="entry name" value="Cu_bind_like"/>
    <property type="match status" value="1"/>
</dbReference>
<dbReference type="OrthoDB" id="686200at2759"/>
<evidence type="ECO:0000256" key="7">
    <source>
        <dbReference type="SAM" id="SignalP"/>
    </source>
</evidence>
<evidence type="ECO:0000313" key="9">
    <source>
        <dbReference type="EMBL" id="EXB99558.1"/>
    </source>
</evidence>
<protein>
    <submittedName>
        <fullName evidence="9">Blue copper protein</fullName>
    </submittedName>
</protein>
<dbReference type="SUPFAM" id="SSF49503">
    <property type="entry name" value="Cupredoxins"/>
    <property type="match status" value="1"/>
</dbReference>
<dbReference type="eggNOG" id="ENOG502S1ER">
    <property type="taxonomic scope" value="Eukaryota"/>
</dbReference>
<keyword evidence="1" id="KW-0813">Transport</keyword>
<dbReference type="GO" id="GO:0009055">
    <property type="term" value="F:electron transfer activity"/>
    <property type="evidence" value="ECO:0007669"/>
    <property type="project" value="InterPro"/>
</dbReference>
<accession>W9RYV1</accession>
<evidence type="ECO:0000256" key="4">
    <source>
        <dbReference type="ARBA" id="ARBA00023008"/>
    </source>
</evidence>
<keyword evidence="5" id="KW-0325">Glycoprotein</keyword>
<feature type="domain" description="Phytocyanin" evidence="8">
    <location>
        <begin position="21"/>
        <end position="119"/>
    </location>
</feature>
<dbReference type="Proteomes" id="UP000030645">
    <property type="component" value="Unassembled WGS sequence"/>
</dbReference>
<keyword evidence="3" id="KW-0249">Electron transport</keyword>
<keyword evidence="2" id="KW-0479">Metal-binding</keyword>
<dbReference type="EMBL" id="KE345303">
    <property type="protein sequence ID" value="EXB99558.1"/>
    <property type="molecule type" value="Genomic_DNA"/>
</dbReference>
<feature type="chain" id="PRO_5004928991" evidence="7">
    <location>
        <begin position="21"/>
        <end position="183"/>
    </location>
</feature>
<evidence type="ECO:0000259" key="8">
    <source>
        <dbReference type="PROSITE" id="PS51485"/>
    </source>
</evidence>
<proteinExistence type="predicted"/>
<evidence type="ECO:0000256" key="5">
    <source>
        <dbReference type="ARBA" id="ARBA00023180"/>
    </source>
</evidence>
<gene>
    <name evidence="9" type="ORF">L484_005375</name>
</gene>
<dbReference type="PROSITE" id="PS51485">
    <property type="entry name" value="PHYTOCYANIN"/>
    <property type="match status" value="1"/>
</dbReference>
<feature type="compositionally biased region" description="Low complexity" evidence="6">
    <location>
        <begin position="121"/>
        <end position="133"/>
    </location>
</feature>
<name>W9RYV1_9ROSA</name>
<dbReference type="STRING" id="981085.W9RYV1"/>
<reference evidence="10" key="1">
    <citation type="submission" date="2013-01" db="EMBL/GenBank/DDBJ databases">
        <title>Draft Genome Sequence of a Mulberry Tree, Morus notabilis C.K. Schneid.</title>
        <authorList>
            <person name="He N."/>
            <person name="Zhao S."/>
        </authorList>
    </citation>
    <scope>NUCLEOTIDE SEQUENCE</scope>
</reference>
<dbReference type="PANTHER" id="PTHR33021:SF350">
    <property type="entry name" value="UCLACYANIN-2"/>
    <property type="match status" value="1"/>
</dbReference>
<dbReference type="CDD" id="cd04216">
    <property type="entry name" value="Phytocyanin"/>
    <property type="match status" value="1"/>
</dbReference>
<sequence length="183" mass="18692">MAAIMTALLVLLMAAPAVYAAQYTVGDASGWNSGVDYATWTSDKTFRVGDTLVFNYDSSHTVDEVNENGYNDCSSANVLKSYAGTTATIKLSKTGTVYFICPTPGHCSGGMKLKVDVKEASTPSGSPSTTPTSSSPPPPSGSSSSENPPPPPSPSGAASIVGNMNLVGGSVVLPTLLVHLIMG</sequence>
<evidence type="ECO:0000256" key="3">
    <source>
        <dbReference type="ARBA" id="ARBA00022982"/>
    </source>
</evidence>
<dbReference type="GO" id="GO:0005886">
    <property type="term" value="C:plasma membrane"/>
    <property type="evidence" value="ECO:0007669"/>
    <property type="project" value="TreeGrafter"/>
</dbReference>
<evidence type="ECO:0000256" key="1">
    <source>
        <dbReference type="ARBA" id="ARBA00022448"/>
    </source>
</evidence>
<feature type="signal peptide" evidence="7">
    <location>
        <begin position="1"/>
        <end position="20"/>
    </location>
</feature>
<evidence type="ECO:0000313" key="10">
    <source>
        <dbReference type="Proteomes" id="UP000030645"/>
    </source>
</evidence>
<dbReference type="Gene3D" id="2.60.40.420">
    <property type="entry name" value="Cupredoxins - blue copper proteins"/>
    <property type="match status" value="1"/>
</dbReference>
<dbReference type="InterPro" id="IPR008972">
    <property type="entry name" value="Cupredoxin"/>
</dbReference>
<keyword evidence="10" id="KW-1185">Reference proteome</keyword>
<dbReference type="AlphaFoldDB" id="W9RYV1"/>
<dbReference type="InterPro" id="IPR039391">
    <property type="entry name" value="Phytocyanin-like"/>
</dbReference>
<feature type="region of interest" description="Disordered" evidence="6">
    <location>
        <begin position="118"/>
        <end position="157"/>
    </location>
</feature>
<dbReference type="PANTHER" id="PTHR33021">
    <property type="entry name" value="BLUE COPPER PROTEIN"/>
    <property type="match status" value="1"/>
</dbReference>
<dbReference type="FunFam" id="2.60.40.420:FF:000003">
    <property type="entry name" value="Blue copper"/>
    <property type="match status" value="1"/>
</dbReference>
<dbReference type="GO" id="GO:0046872">
    <property type="term" value="F:metal ion binding"/>
    <property type="evidence" value="ECO:0007669"/>
    <property type="project" value="UniProtKB-KW"/>
</dbReference>
<dbReference type="KEGG" id="mnt:21388844"/>
<evidence type="ECO:0000256" key="2">
    <source>
        <dbReference type="ARBA" id="ARBA00022723"/>
    </source>
</evidence>
<dbReference type="InterPro" id="IPR028871">
    <property type="entry name" value="BlueCu_1_BS"/>
</dbReference>
<evidence type="ECO:0000256" key="6">
    <source>
        <dbReference type="SAM" id="MobiDB-lite"/>
    </source>
</evidence>